<feature type="transmembrane region" description="Helical" evidence="5">
    <location>
        <begin position="369"/>
        <end position="391"/>
    </location>
</feature>
<feature type="transmembrane region" description="Helical" evidence="5">
    <location>
        <begin position="511"/>
        <end position="529"/>
    </location>
</feature>
<keyword evidence="4 5" id="KW-0472">Membrane</keyword>
<sequence length="583" mass="68598">MKNFSPISQIKIKHHFLFLLMAIVVCYYVFNQYYLLSNPIKSIELVFSDKVTKEEIPIVYISSNKESEISFTKVYRFHNTENLVYQSLLDDKKKLRKLRLYFPHPNKTVGIKSIRLKSGNDEISILLKKFKKSAGIKFIERPNELKLETHIVNGYFELPETYIYKSDFINIYQLVLSFFVLWVLIIIVLKILNPIEFEVFCIGNLSMILFLLSIFLPAPIYNITLIIIAVLNIKNISWIAIKSQKTNILILGLFTIYLLNNLFVSGESFNELSTIERFLPLIILGIVLPGISNRKFLSLFPYSALCIGFWLLSTSVFDVYIHQNFKFLSFDFFTKYLHPVYFSYLLFFSICFIDLNYKGKHKYILEFILFMFLIFCGSKMVFLFSLMVITINFIKNIKVLFLIFPILIVVFMFSPIKNRFNEVLKIDDFTILNEKHIENPYDTRINGLTLRLILWRETLETMRFKDFFFGKGVSKETNHLLNARLEKLGLKEHIGFNPHNQYVDTFWRTGFLGFFVLIAIPLYSFVLGLRNKDKLLIQFSLFMIAVMFSESIFGRVNGIYFFTTVMLILINSSQLHENRNIRN</sequence>
<evidence type="ECO:0000256" key="5">
    <source>
        <dbReference type="SAM" id="Phobius"/>
    </source>
</evidence>
<keyword evidence="2 5" id="KW-0812">Transmembrane</keyword>
<feature type="transmembrane region" description="Helical" evidence="5">
    <location>
        <begin position="341"/>
        <end position="357"/>
    </location>
</feature>
<evidence type="ECO:0000256" key="4">
    <source>
        <dbReference type="ARBA" id="ARBA00023136"/>
    </source>
</evidence>
<accession>A0ABX2E1H4</accession>
<feature type="transmembrane region" description="Helical" evidence="5">
    <location>
        <begin position="397"/>
        <end position="416"/>
    </location>
</feature>
<protein>
    <submittedName>
        <fullName evidence="7">O-antigen ligase family protein</fullName>
    </submittedName>
</protein>
<feature type="transmembrane region" description="Helical" evidence="5">
    <location>
        <begin position="299"/>
        <end position="321"/>
    </location>
</feature>
<name>A0ABX2E1H4_9FLAO</name>
<dbReference type="GO" id="GO:0016874">
    <property type="term" value="F:ligase activity"/>
    <property type="evidence" value="ECO:0007669"/>
    <property type="project" value="UniProtKB-KW"/>
</dbReference>
<feature type="transmembrane region" description="Helical" evidence="5">
    <location>
        <begin position="559"/>
        <end position="576"/>
    </location>
</feature>
<dbReference type="EMBL" id="JABRWQ010000001">
    <property type="protein sequence ID" value="NRD22155.1"/>
    <property type="molecule type" value="Genomic_DNA"/>
</dbReference>
<dbReference type="RefSeq" id="WP_173299801.1">
    <property type="nucleotide sequence ID" value="NZ_JABRWQ010000001.1"/>
</dbReference>
<comment type="caution">
    <text evidence="7">The sequence shown here is derived from an EMBL/GenBank/DDBJ whole genome shotgun (WGS) entry which is preliminary data.</text>
</comment>
<gene>
    <name evidence="7" type="ORF">HNV10_02810</name>
</gene>
<organism evidence="7 8">
    <name type="scientific">Winogradskyella litoriviva</name>
    <dbReference type="NCBI Taxonomy" id="1220182"/>
    <lineage>
        <taxon>Bacteria</taxon>
        <taxon>Pseudomonadati</taxon>
        <taxon>Bacteroidota</taxon>
        <taxon>Flavobacteriia</taxon>
        <taxon>Flavobacteriales</taxon>
        <taxon>Flavobacteriaceae</taxon>
        <taxon>Winogradskyella</taxon>
    </lineage>
</organism>
<reference evidence="7 8" key="1">
    <citation type="journal article" date="2015" name="Int. J. Syst. Evol. Microbiol.">
        <title>Winogradskyella litoriviva sp. nov., isolated from coastal seawater.</title>
        <authorList>
            <person name="Nedashkovskaya O.I."/>
            <person name="Kukhlevskiy A.D."/>
            <person name="Zhukova N.V."/>
            <person name="Kim S.J."/>
            <person name="Rhee S.K."/>
            <person name="Mikhailov V.V."/>
        </authorList>
    </citation>
    <scope>NUCLEOTIDE SEQUENCE [LARGE SCALE GENOMIC DNA]</scope>
    <source>
        <strain evidence="7 8">KMM6491</strain>
    </source>
</reference>
<keyword evidence="3 5" id="KW-1133">Transmembrane helix</keyword>
<evidence type="ECO:0000259" key="6">
    <source>
        <dbReference type="Pfam" id="PF04932"/>
    </source>
</evidence>
<evidence type="ECO:0000256" key="1">
    <source>
        <dbReference type="ARBA" id="ARBA00004141"/>
    </source>
</evidence>
<proteinExistence type="predicted"/>
<feature type="transmembrane region" description="Helical" evidence="5">
    <location>
        <begin position="12"/>
        <end position="30"/>
    </location>
</feature>
<comment type="subcellular location">
    <subcellularLocation>
        <location evidence="1">Membrane</location>
        <topology evidence="1">Multi-pass membrane protein</topology>
    </subcellularLocation>
</comment>
<keyword evidence="7" id="KW-0436">Ligase</keyword>
<evidence type="ECO:0000313" key="8">
    <source>
        <dbReference type="Proteomes" id="UP000805085"/>
    </source>
</evidence>
<dbReference type="InterPro" id="IPR007016">
    <property type="entry name" value="O-antigen_ligase-rel_domated"/>
</dbReference>
<evidence type="ECO:0000256" key="2">
    <source>
        <dbReference type="ARBA" id="ARBA00022692"/>
    </source>
</evidence>
<keyword evidence="8" id="KW-1185">Reference proteome</keyword>
<feature type="transmembrane region" description="Helical" evidence="5">
    <location>
        <begin position="272"/>
        <end position="292"/>
    </location>
</feature>
<dbReference type="Pfam" id="PF04932">
    <property type="entry name" value="Wzy_C"/>
    <property type="match status" value="1"/>
</dbReference>
<feature type="domain" description="O-antigen ligase-related" evidence="6">
    <location>
        <begin position="368"/>
        <end position="518"/>
    </location>
</feature>
<evidence type="ECO:0000256" key="3">
    <source>
        <dbReference type="ARBA" id="ARBA00022989"/>
    </source>
</evidence>
<feature type="transmembrane region" description="Helical" evidence="5">
    <location>
        <begin position="171"/>
        <end position="192"/>
    </location>
</feature>
<feature type="transmembrane region" description="Helical" evidence="5">
    <location>
        <begin position="248"/>
        <end position="266"/>
    </location>
</feature>
<evidence type="ECO:0000313" key="7">
    <source>
        <dbReference type="EMBL" id="NRD22155.1"/>
    </source>
</evidence>
<dbReference type="Proteomes" id="UP000805085">
    <property type="component" value="Unassembled WGS sequence"/>
</dbReference>